<organism evidence="1 2">
    <name type="scientific">Legionella nautarum</name>
    <dbReference type="NCBI Taxonomy" id="45070"/>
    <lineage>
        <taxon>Bacteria</taxon>
        <taxon>Pseudomonadati</taxon>
        <taxon>Pseudomonadota</taxon>
        <taxon>Gammaproteobacteria</taxon>
        <taxon>Legionellales</taxon>
        <taxon>Legionellaceae</taxon>
        <taxon>Legionella</taxon>
    </lineage>
</organism>
<dbReference type="PATRIC" id="fig|45070.6.peg.863"/>
<dbReference type="STRING" id="45070.Lnau_0814"/>
<gene>
    <name evidence="1" type="ORF">Lnau_0814</name>
</gene>
<keyword evidence="2" id="KW-1185">Reference proteome</keyword>
<dbReference type="EMBL" id="LNYO01000013">
    <property type="protein sequence ID" value="KTD35830.1"/>
    <property type="molecule type" value="Genomic_DNA"/>
</dbReference>
<dbReference type="Proteomes" id="UP000054725">
    <property type="component" value="Unassembled WGS sequence"/>
</dbReference>
<accession>A0A0W0WUL1</accession>
<sequence>MTYYLYIPITEKNVSSSLQTTIEDWVKVEKEAKNKDVVVIYKGKKGLNNLPPYAKVYVLAPGTATKPNPVERQINYETARAHKSTSGQFELREGKDQCLSVPDIVNDIIADGLFSPNEEGAPKKIHIKLFFQNAGKQASRLAEVFKYFLDLNKPASPTNVRIDYYPDSHLLAPRRKEDPHKYAIRESKSGFFRAKELRKSFISDDCQPSLSREAVEAAVASYRSYKASRLCGLSHILGLDSWFSSLESTETIDELLNSANDEERFNIAKSYVETFPNRKLAECLQEIVDNSVKTYWSPSPAQI</sequence>
<protein>
    <submittedName>
        <fullName evidence="1">Uncharacterized protein</fullName>
    </submittedName>
</protein>
<evidence type="ECO:0000313" key="1">
    <source>
        <dbReference type="EMBL" id="KTD35830.1"/>
    </source>
</evidence>
<dbReference type="AlphaFoldDB" id="A0A0W0WUL1"/>
<dbReference type="RefSeq" id="WP_058503872.1">
    <property type="nucleotide sequence ID" value="NZ_CAAAIF010000001.1"/>
</dbReference>
<reference evidence="1 2" key="1">
    <citation type="submission" date="2015-11" db="EMBL/GenBank/DDBJ databases">
        <title>Genomic analysis of 38 Legionella species identifies large and diverse effector repertoires.</title>
        <authorList>
            <person name="Burstein D."/>
            <person name="Amaro F."/>
            <person name="Zusman T."/>
            <person name="Lifshitz Z."/>
            <person name="Cohen O."/>
            <person name="Gilbert J.A."/>
            <person name="Pupko T."/>
            <person name="Shuman H.A."/>
            <person name="Segal G."/>
        </authorList>
    </citation>
    <scope>NUCLEOTIDE SEQUENCE [LARGE SCALE GENOMIC DNA]</scope>
    <source>
        <strain evidence="1 2">ATCC 49506</strain>
    </source>
</reference>
<dbReference type="OrthoDB" id="5638079at2"/>
<name>A0A0W0WUL1_9GAMM</name>
<proteinExistence type="predicted"/>
<comment type="caution">
    <text evidence="1">The sequence shown here is derived from an EMBL/GenBank/DDBJ whole genome shotgun (WGS) entry which is preliminary data.</text>
</comment>
<evidence type="ECO:0000313" key="2">
    <source>
        <dbReference type="Proteomes" id="UP000054725"/>
    </source>
</evidence>